<feature type="domain" description="Glycosyltransferase subfamily 4-like N-terminal" evidence="1">
    <location>
        <begin position="16"/>
        <end position="198"/>
    </location>
</feature>
<sequence length="425" mass="47148">MRILHILDHSLPLQSGYTFRTLAILKQQRAFGWSTSHLTSAKQSQHRDRHDQQSGLAEQRVDGWHFFRTAPSRHWWACLPLLGHYSIIIGLRQRLRQLAQQLRPDILHAHSPALNAIAALSVGRALGIPVVYEIRAFWEDAAADHGTGRINGLRYRLSRALESYALHRVDAVTTICEGLRIDLAARGIPAAKITVIPNAVDSSAFERPSADGPQLARQLGLHGHLVLGFIGSFYAYEGLALLLQAMPRLLAAFPSLRLLLAGGGPQEAELMRLSERLGISRQVVFAGRVPHAQIGAYYQMIDMLVYPRLPMRLTELVTPLKPLEAMAQGRLVVASDVGGHRELISHGKTGILFEAGKADALADAVLQLLHDADSWPFLRRAARHYVLQERNWSSSVSRYAGIYQRLISNNQSHQSPSKPSSKVPP</sequence>
<accession>W0V6N1</accession>
<dbReference type="PATRIC" id="fig|1349767.4.peg.4373"/>
<dbReference type="Pfam" id="PF13579">
    <property type="entry name" value="Glyco_trans_4_4"/>
    <property type="match status" value="1"/>
</dbReference>
<dbReference type="NCBIfam" id="TIGR04063">
    <property type="entry name" value="stp3"/>
    <property type="match status" value="1"/>
</dbReference>
<dbReference type="GO" id="GO:0016758">
    <property type="term" value="F:hexosyltransferase activity"/>
    <property type="evidence" value="ECO:0007669"/>
    <property type="project" value="TreeGrafter"/>
</dbReference>
<dbReference type="OrthoDB" id="509705at2"/>
<dbReference type="eggNOG" id="COG0438">
    <property type="taxonomic scope" value="Bacteria"/>
</dbReference>
<dbReference type="PANTHER" id="PTHR45947:SF3">
    <property type="entry name" value="SULFOQUINOVOSYL TRANSFERASE SQD2"/>
    <property type="match status" value="1"/>
</dbReference>
<gene>
    <name evidence="2" type="ORF">GJA_2644</name>
</gene>
<dbReference type="EMBL" id="HG322949">
    <property type="protein sequence ID" value="CDG83275.1"/>
    <property type="molecule type" value="Genomic_DNA"/>
</dbReference>
<evidence type="ECO:0000259" key="1">
    <source>
        <dbReference type="Pfam" id="PF13579"/>
    </source>
</evidence>
<dbReference type="Gene3D" id="3.40.50.2000">
    <property type="entry name" value="Glycogen Phosphorylase B"/>
    <property type="match status" value="2"/>
</dbReference>
<keyword evidence="3" id="KW-1185">Reference proteome</keyword>
<dbReference type="Pfam" id="PF13692">
    <property type="entry name" value="Glyco_trans_1_4"/>
    <property type="match status" value="1"/>
</dbReference>
<dbReference type="Proteomes" id="UP000027604">
    <property type="component" value="Chromosome I"/>
</dbReference>
<dbReference type="CDD" id="cd03794">
    <property type="entry name" value="GT4_WbuB-like"/>
    <property type="match status" value="1"/>
</dbReference>
<dbReference type="InterPro" id="IPR024004">
    <property type="entry name" value="PEP-CTERM/XrtA_GlycosylTrfase"/>
</dbReference>
<dbReference type="RefSeq" id="WP_051780751.1">
    <property type="nucleotide sequence ID" value="NZ_BCTH01000040.1"/>
</dbReference>
<organism evidence="2 3">
    <name type="scientific">Janthinobacterium agaricidamnosum NBRC 102515 = DSM 9628</name>
    <dbReference type="NCBI Taxonomy" id="1349767"/>
    <lineage>
        <taxon>Bacteria</taxon>
        <taxon>Pseudomonadati</taxon>
        <taxon>Pseudomonadota</taxon>
        <taxon>Betaproteobacteria</taxon>
        <taxon>Burkholderiales</taxon>
        <taxon>Oxalobacteraceae</taxon>
        <taxon>Janthinobacterium</taxon>
    </lineage>
</organism>
<proteinExistence type="predicted"/>
<evidence type="ECO:0000313" key="3">
    <source>
        <dbReference type="Proteomes" id="UP000027604"/>
    </source>
</evidence>
<dbReference type="InterPro" id="IPR028098">
    <property type="entry name" value="Glyco_trans_4-like_N"/>
</dbReference>
<name>W0V6N1_9BURK</name>
<evidence type="ECO:0000313" key="2">
    <source>
        <dbReference type="EMBL" id="CDG83275.1"/>
    </source>
</evidence>
<dbReference type="KEGG" id="jag:GJA_2644"/>
<keyword evidence="2" id="KW-0808">Transferase</keyword>
<dbReference type="PANTHER" id="PTHR45947">
    <property type="entry name" value="SULFOQUINOVOSYL TRANSFERASE SQD2"/>
    <property type="match status" value="1"/>
</dbReference>
<dbReference type="AlphaFoldDB" id="W0V6N1"/>
<dbReference type="HOGENOM" id="CLU_009583_2_2_4"/>
<protein>
    <submittedName>
        <fullName evidence="2">Glycosyl transferases group 1 family protein</fullName>
    </submittedName>
</protein>
<dbReference type="SUPFAM" id="SSF53756">
    <property type="entry name" value="UDP-Glycosyltransferase/glycogen phosphorylase"/>
    <property type="match status" value="1"/>
</dbReference>
<reference evidence="2 3" key="1">
    <citation type="journal article" date="2015" name="Genome Announc.">
        <title>Genome Sequence of Mushroom Soft-Rot Pathogen Janthinobacterium agaricidamnosum.</title>
        <authorList>
            <person name="Graupner K."/>
            <person name="Lackner G."/>
            <person name="Hertweck C."/>
        </authorList>
    </citation>
    <scope>NUCLEOTIDE SEQUENCE [LARGE SCALE GENOMIC DNA]</scope>
    <source>
        <strain evidence="3">NBRC 102515 / DSM 9628</strain>
    </source>
</reference>
<dbReference type="InterPro" id="IPR050194">
    <property type="entry name" value="Glycosyltransferase_grp1"/>
</dbReference>
<dbReference type="STRING" id="1349767.GJA_2644"/>